<keyword evidence="3" id="KW-1185">Reference proteome</keyword>
<evidence type="ECO:0000313" key="2">
    <source>
        <dbReference type="EMBL" id="KXS18449.1"/>
    </source>
</evidence>
<dbReference type="Proteomes" id="UP000070544">
    <property type="component" value="Unassembled WGS sequence"/>
</dbReference>
<evidence type="ECO:0000313" key="3">
    <source>
        <dbReference type="Proteomes" id="UP000070544"/>
    </source>
</evidence>
<dbReference type="EMBL" id="KQ965742">
    <property type="protein sequence ID" value="KXS18449.1"/>
    <property type="molecule type" value="Genomic_DNA"/>
</dbReference>
<organism evidence="2 3">
    <name type="scientific">Gonapodya prolifera (strain JEL478)</name>
    <name type="common">Monoblepharis prolifera</name>
    <dbReference type="NCBI Taxonomy" id="1344416"/>
    <lineage>
        <taxon>Eukaryota</taxon>
        <taxon>Fungi</taxon>
        <taxon>Fungi incertae sedis</taxon>
        <taxon>Chytridiomycota</taxon>
        <taxon>Chytridiomycota incertae sedis</taxon>
        <taxon>Monoblepharidomycetes</taxon>
        <taxon>Monoblepharidales</taxon>
        <taxon>Gonapodyaceae</taxon>
        <taxon>Gonapodya</taxon>
    </lineage>
</organism>
<sequence length="126" mass="14394">MIGCPVTDSTVAKIQGVRSVSVRKPSNSPPIKHICFLICIVIKFTPMIPLCPPHPLLLRERFRRASSTLCVSILQFICIHLLFFSTRVELLPNFRRPHQTSWRPGFAARATSLFVLSTPRKRCHRM</sequence>
<proteinExistence type="predicted"/>
<gene>
    <name evidence="2" type="ORF">M427DRAFT_210845</name>
</gene>
<keyword evidence="1" id="KW-1133">Transmembrane helix</keyword>
<feature type="transmembrane region" description="Helical" evidence="1">
    <location>
        <begin position="62"/>
        <end position="84"/>
    </location>
</feature>
<accession>A0A139ANX4</accession>
<evidence type="ECO:0000256" key="1">
    <source>
        <dbReference type="SAM" id="Phobius"/>
    </source>
</evidence>
<dbReference type="AlphaFoldDB" id="A0A139ANX4"/>
<keyword evidence="1" id="KW-0812">Transmembrane</keyword>
<name>A0A139ANX4_GONPJ</name>
<keyword evidence="1" id="KW-0472">Membrane</keyword>
<feature type="transmembrane region" description="Helical" evidence="1">
    <location>
        <begin position="31"/>
        <end position="50"/>
    </location>
</feature>
<protein>
    <submittedName>
        <fullName evidence="2">Uncharacterized protein</fullName>
    </submittedName>
</protein>
<reference evidence="2 3" key="1">
    <citation type="journal article" date="2015" name="Genome Biol. Evol.">
        <title>Phylogenomic analyses indicate that early fungi evolved digesting cell walls of algal ancestors of land plants.</title>
        <authorList>
            <person name="Chang Y."/>
            <person name="Wang S."/>
            <person name="Sekimoto S."/>
            <person name="Aerts A.L."/>
            <person name="Choi C."/>
            <person name="Clum A."/>
            <person name="LaButti K.M."/>
            <person name="Lindquist E.A."/>
            <person name="Yee Ngan C."/>
            <person name="Ohm R.A."/>
            <person name="Salamov A.A."/>
            <person name="Grigoriev I.V."/>
            <person name="Spatafora J.W."/>
            <person name="Berbee M.L."/>
        </authorList>
    </citation>
    <scope>NUCLEOTIDE SEQUENCE [LARGE SCALE GENOMIC DNA]</scope>
    <source>
        <strain evidence="2 3">JEL478</strain>
    </source>
</reference>